<dbReference type="RefSeq" id="WP_136462518.1">
    <property type="nucleotide sequence ID" value="NZ_SRKY01000002.1"/>
</dbReference>
<reference evidence="2 3" key="1">
    <citation type="submission" date="2019-04" db="EMBL/GenBank/DDBJ databases">
        <title>Shimia ponticola sp. nov., isolated from seawater.</title>
        <authorList>
            <person name="Kim Y.-O."/>
            <person name="Yoon J.-H."/>
        </authorList>
    </citation>
    <scope>NUCLEOTIDE SEQUENCE [LARGE SCALE GENOMIC DNA]</scope>
    <source>
        <strain evidence="2 3">MYP11</strain>
    </source>
</reference>
<dbReference type="EMBL" id="SRKY01000002">
    <property type="protein sequence ID" value="THH36920.1"/>
    <property type="molecule type" value="Genomic_DNA"/>
</dbReference>
<dbReference type="InterPro" id="IPR016187">
    <property type="entry name" value="CTDL_fold"/>
</dbReference>
<comment type="caution">
    <text evidence="2">The sequence shown here is derived from an EMBL/GenBank/DDBJ whole genome shotgun (WGS) entry which is preliminary data.</text>
</comment>
<accession>A0A4S4NL72</accession>
<gene>
    <name evidence="2" type="ORF">E4Z66_08235</name>
</gene>
<proteinExistence type="predicted"/>
<protein>
    <recommendedName>
        <fullName evidence="4">C-type lectin domain-containing protein</fullName>
    </recommendedName>
</protein>
<feature type="region of interest" description="Disordered" evidence="1">
    <location>
        <begin position="158"/>
        <end position="177"/>
    </location>
</feature>
<dbReference type="SUPFAM" id="SSF56436">
    <property type="entry name" value="C-type lectin-like"/>
    <property type="match status" value="1"/>
</dbReference>
<organism evidence="2 3">
    <name type="scientific">Aliishimia ponticola</name>
    <dbReference type="NCBI Taxonomy" id="2499833"/>
    <lineage>
        <taxon>Bacteria</taxon>
        <taxon>Pseudomonadati</taxon>
        <taxon>Pseudomonadota</taxon>
        <taxon>Alphaproteobacteria</taxon>
        <taxon>Rhodobacterales</taxon>
        <taxon>Paracoccaceae</taxon>
        <taxon>Aliishimia</taxon>
    </lineage>
</organism>
<evidence type="ECO:0000313" key="2">
    <source>
        <dbReference type="EMBL" id="THH36920.1"/>
    </source>
</evidence>
<dbReference type="Gene3D" id="3.10.100.10">
    <property type="entry name" value="Mannose-Binding Protein A, subunit A"/>
    <property type="match status" value="1"/>
</dbReference>
<evidence type="ECO:0008006" key="4">
    <source>
        <dbReference type="Google" id="ProtNLM"/>
    </source>
</evidence>
<keyword evidence="3" id="KW-1185">Reference proteome</keyword>
<sequence length="220" mass="24179">MGSTQTVTIGPASFEVNYSIFDSFDTLPADITVERGPVTAFTRPEGGTHFYQAVKVPTENVSWVQAAVLAQSAGGYLASISSAEENAFVFAMVDDTDFFWEFPTDYTPDPHYNIMIGPFLGGTKVDGSDVSDEGWVWLSGEPWAYTNWAVNLDDGVIDRDPRPNDQPNGRGRQNIMGFGELNQPVPTWGDYFAGVAQYENMGMPMGYARGFVIEWDAAPE</sequence>
<dbReference type="Proteomes" id="UP000306602">
    <property type="component" value="Unassembled WGS sequence"/>
</dbReference>
<dbReference type="AlphaFoldDB" id="A0A4S4NL72"/>
<evidence type="ECO:0000313" key="3">
    <source>
        <dbReference type="Proteomes" id="UP000306602"/>
    </source>
</evidence>
<name>A0A4S4NL72_9RHOB</name>
<dbReference type="InterPro" id="IPR016186">
    <property type="entry name" value="C-type_lectin-like/link_sf"/>
</dbReference>
<evidence type="ECO:0000256" key="1">
    <source>
        <dbReference type="SAM" id="MobiDB-lite"/>
    </source>
</evidence>
<dbReference type="OrthoDB" id="9807521at2"/>